<evidence type="ECO:0000256" key="1">
    <source>
        <dbReference type="SAM" id="MobiDB-lite"/>
    </source>
</evidence>
<organism evidence="2 3">
    <name type="scientific">Blomia tropicalis</name>
    <name type="common">Mite</name>
    <dbReference type="NCBI Taxonomy" id="40697"/>
    <lineage>
        <taxon>Eukaryota</taxon>
        <taxon>Metazoa</taxon>
        <taxon>Ecdysozoa</taxon>
        <taxon>Arthropoda</taxon>
        <taxon>Chelicerata</taxon>
        <taxon>Arachnida</taxon>
        <taxon>Acari</taxon>
        <taxon>Acariformes</taxon>
        <taxon>Sarcoptiformes</taxon>
        <taxon>Astigmata</taxon>
        <taxon>Glycyphagoidea</taxon>
        <taxon>Echimyopodidae</taxon>
        <taxon>Blomia</taxon>
    </lineage>
</organism>
<evidence type="ECO:0000313" key="3">
    <source>
        <dbReference type="Proteomes" id="UP001142055"/>
    </source>
</evidence>
<gene>
    <name evidence="2" type="ORF">RDWZM_003791</name>
</gene>
<protein>
    <recommendedName>
        <fullName evidence="4">BESS domain-containing protein</fullName>
    </recommendedName>
</protein>
<accession>A0A9Q0RSX6</accession>
<evidence type="ECO:0008006" key="4">
    <source>
        <dbReference type="Google" id="ProtNLM"/>
    </source>
</evidence>
<name>A0A9Q0RSX6_BLOTA</name>
<sequence length="213" mass="23819">MTSNSEFDNNFDHFHTDKSPNDNPINLTNENDNLTDSVTPLVIPLKTDNSYHIPATNKWKKRSVPNLNRQMVNKLSRTNNSKTTYNQVSSPTIMETQSKNISITQSKLGNATNPPNVQGMYLIAPFSATNSSTPQFQLPKPTNVSNSLLVNEQKNPTQVETENNITSDQMLSEMNNAFGRFVVSCLRNMPAKRANLARLRIVQTLNDCSSSPM</sequence>
<feature type="compositionally biased region" description="Basic and acidic residues" evidence="1">
    <location>
        <begin position="10"/>
        <end position="20"/>
    </location>
</feature>
<comment type="caution">
    <text evidence="2">The sequence shown here is derived from an EMBL/GenBank/DDBJ whole genome shotgun (WGS) entry which is preliminary data.</text>
</comment>
<keyword evidence="3" id="KW-1185">Reference proteome</keyword>
<dbReference type="EMBL" id="JAPWDV010000001">
    <property type="protein sequence ID" value="KAJ6225246.1"/>
    <property type="molecule type" value="Genomic_DNA"/>
</dbReference>
<reference evidence="2" key="1">
    <citation type="submission" date="2022-12" db="EMBL/GenBank/DDBJ databases">
        <title>Genome assemblies of Blomia tropicalis.</title>
        <authorList>
            <person name="Cui Y."/>
        </authorList>
    </citation>
    <scope>NUCLEOTIDE SEQUENCE</scope>
    <source>
        <tissue evidence="2">Adult mites</tissue>
    </source>
</reference>
<dbReference type="Proteomes" id="UP001142055">
    <property type="component" value="Chromosome 1"/>
</dbReference>
<evidence type="ECO:0000313" key="2">
    <source>
        <dbReference type="EMBL" id="KAJ6225246.1"/>
    </source>
</evidence>
<proteinExistence type="predicted"/>
<feature type="region of interest" description="Disordered" evidence="1">
    <location>
        <begin position="1"/>
        <end position="32"/>
    </location>
</feature>
<dbReference type="AlphaFoldDB" id="A0A9Q0RSX6"/>
<feature type="compositionally biased region" description="Polar residues" evidence="1">
    <location>
        <begin position="21"/>
        <end position="32"/>
    </location>
</feature>